<accession>A0A7W3U4T4</accession>
<keyword evidence="1" id="KW-0175">Coiled coil</keyword>
<dbReference type="RefSeq" id="WP_182669652.1">
    <property type="nucleotide sequence ID" value="NZ_JACHTE010000006.1"/>
</dbReference>
<dbReference type="EMBL" id="JACHTE010000006">
    <property type="protein sequence ID" value="MBB1088888.1"/>
    <property type="molecule type" value="Genomic_DNA"/>
</dbReference>
<reference evidence="3 4" key="1">
    <citation type="submission" date="2020-07" db="EMBL/GenBank/DDBJ databases">
        <authorList>
            <person name="Xu S."/>
            <person name="Li A."/>
        </authorList>
    </citation>
    <scope>NUCLEOTIDE SEQUENCE [LARGE SCALE GENOMIC DNA]</scope>
    <source>
        <strain evidence="3 4">SG-8</strain>
    </source>
</reference>
<evidence type="ECO:0000256" key="2">
    <source>
        <dbReference type="SAM" id="SignalP"/>
    </source>
</evidence>
<protein>
    <recommendedName>
        <fullName evidence="5">DUF4124 domain-containing protein</fullName>
    </recommendedName>
</protein>
<evidence type="ECO:0000313" key="4">
    <source>
        <dbReference type="Proteomes" id="UP000552587"/>
    </source>
</evidence>
<feature type="coiled-coil region" evidence="1">
    <location>
        <begin position="173"/>
        <end position="200"/>
    </location>
</feature>
<sequence length="214" mass="23498">MSRTLLAVGMLVALGPAIASAQNASKKLYCWEEGGRKVCGDALPAAAVDSARTEISVNSGMTTARVGRALSNEERAEAERAARADALAKAEEAARVRREMAMAESYTTETELRRAYQNRIELLDETLKGSQMGIEGLRRSLVQLLRQAGERELGGQNVGKALADNIRGQHLELLRQQDLLGQQEREREEVEGEFQAALERYRELKNPDGDSSRG</sequence>
<dbReference type="AlphaFoldDB" id="A0A7W3U4T4"/>
<proteinExistence type="predicted"/>
<feature type="signal peptide" evidence="2">
    <location>
        <begin position="1"/>
        <end position="21"/>
    </location>
</feature>
<dbReference type="Proteomes" id="UP000552587">
    <property type="component" value="Unassembled WGS sequence"/>
</dbReference>
<gene>
    <name evidence="3" type="ORF">H4F99_10335</name>
</gene>
<keyword evidence="2" id="KW-0732">Signal</keyword>
<evidence type="ECO:0000256" key="1">
    <source>
        <dbReference type="SAM" id="Coils"/>
    </source>
</evidence>
<keyword evidence="4" id="KW-1185">Reference proteome</keyword>
<evidence type="ECO:0008006" key="5">
    <source>
        <dbReference type="Google" id="ProtNLM"/>
    </source>
</evidence>
<organism evidence="3 4">
    <name type="scientific">Marilutibacter penaei</name>
    <dbReference type="NCBI Taxonomy" id="2759900"/>
    <lineage>
        <taxon>Bacteria</taxon>
        <taxon>Pseudomonadati</taxon>
        <taxon>Pseudomonadota</taxon>
        <taxon>Gammaproteobacteria</taxon>
        <taxon>Lysobacterales</taxon>
        <taxon>Lysobacteraceae</taxon>
        <taxon>Marilutibacter</taxon>
    </lineage>
</organism>
<feature type="chain" id="PRO_5031539435" description="DUF4124 domain-containing protein" evidence="2">
    <location>
        <begin position="22"/>
        <end position="214"/>
    </location>
</feature>
<name>A0A7W3U4T4_9GAMM</name>
<comment type="caution">
    <text evidence="3">The sequence shown here is derived from an EMBL/GenBank/DDBJ whole genome shotgun (WGS) entry which is preliminary data.</text>
</comment>
<evidence type="ECO:0000313" key="3">
    <source>
        <dbReference type="EMBL" id="MBB1088888.1"/>
    </source>
</evidence>